<dbReference type="InterPro" id="IPR019775">
    <property type="entry name" value="WD40_repeat_CS"/>
</dbReference>
<dbReference type="InterPro" id="IPR015943">
    <property type="entry name" value="WD40/YVTN_repeat-like_dom_sf"/>
</dbReference>
<evidence type="ECO:0000313" key="6">
    <source>
        <dbReference type="Proteomes" id="UP001194696"/>
    </source>
</evidence>
<dbReference type="PANTHER" id="PTHR19879">
    <property type="entry name" value="TRANSCRIPTION INITIATION FACTOR TFIID"/>
    <property type="match status" value="1"/>
</dbReference>
<dbReference type="Gene3D" id="2.160.20.80">
    <property type="entry name" value="E3 ubiquitin-protein ligase SopA"/>
    <property type="match status" value="1"/>
</dbReference>
<dbReference type="Proteomes" id="UP001194696">
    <property type="component" value="Unassembled WGS sequence"/>
</dbReference>
<dbReference type="SMART" id="SM00320">
    <property type="entry name" value="WD40"/>
    <property type="match status" value="2"/>
</dbReference>
<feature type="region of interest" description="Disordered" evidence="4">
    <location>
        <begin position="57"/>
        <end position="76"/>
    </location>
</feature>
<keyword evidence="1 3" id="KW-0853">WD repeat</keyword>
<dbReference type="PROSITE" id="PS50294">
    <property type="entry name" value="WD_REPEATS_REGION"/>
    <property type="match status" value="2"/>
</dbReference>
<feature type="repeat" description="WD" evidence="3">
    <location>
        <begin position="254"/>
        <end position="295"/>
    </location>
</feature>
<sequence>MGIDYSTKLATAIFEKQGGNPIIRYIHFKDKNTWRVEFFGSDPEYFYSRTVFDPSSHDKHHEFPPQSNSGSSGSSDPQIFDAESVLFKRNLLTELSEVQFLSERVKQHLYFKKRLLSVIEQSKSDATATTAAANAITILVRAGIRFNSADLRGIQIPGADLSDDQFDSAQFQKADVRGVKFSRSWLRQADFKNNMNILRLWDITGGKTLHIMQGHTNGVSSVAFSPCGKKIVSSSWDKTVRLWSSETGKEMFVLRGHASEVNVVKYAPDGRRLVSGSSDKTIRFWDSETGNPGLACDASSKVNSLDYSPDGRRVVSGHFGDCLKR</sequence>
<name>A0ABQ7JYD8_9FUNG</name>
<dbReference type="InterPro" id="IPR001646">
    <property type="entry name" value="5peptide_repeat"/>
</dbReference>
<keyword evidence="2" id="KW-0677">Repeat</keyword>
<dbReference type="InterPro" id="IPR036322">
    <property type="entry name" value="WD40_repeat_dom_sf"/>
</dbReference>
<dbReference type="Pfam" id="PF00400">
    <property type="entry name" value="WD40"/>
    <property type="match status" value="3"/>
</dbReference>
<dbReference type="InterPro" id="IPR001680">
    <property type="entry name" value="WD40_rpt"/>
</dbReference>
<evidence type="ECO:0000256" key="1">
    <source>
        <dbReference type="ARBA" id="ARBA00022574"/>
    </source>
</evidence>
<dbReference type="PROSITE" id="PS50082">
    <property type="entry name" value="WD_REPEATS_2"/>
    <property type="match status" value="2"/>
</dbReference>
<feature type="repeat" description="WD" evidence="3">
    <location>
        <begin position="212"/>
        <end position="253"/>
    </location>
</feature>
<protein>
    <recommendedName>
        <fullName evidence="7">WD40 repeat-like protein</fullName>
    </recommendedName>
</protein>
<keyword evidence="6" id="KW-1185">Reference proteome</keyword>
<dbReference type="PANTHER" id="PTHR19879:SF9">
    <property type="entry name" value="TRANSCRIPTION INITIATION FACTOR TFIID SUBUNIT 5"/>
    <property type="match status" value="1"/>
</dbReference>
<dbReference type="Pfam" id="PF00805">
    <property type="entry name" value="Pentapeptide"/>
    <property type="match status" value="1"/>
</dbReference>
<dbReference type="SUPFAM" id="SSF50978">
    <property type="entry name" value="WD40 repeat-like"/>
    <property type="match status" value="1"/>
</dbReference>
<dbReference type="SUPFAM" id="SSF141571">
    <property type="entry name" value="Pentapeptide repeat-like"/>
    <property type="match status" value="1"/>
</dbReference>
<dbReference type="EMBL" id="JAAAIM010000464">
    <property type="protein sequence ID" value="KAG0287722.1"/>
    <property type="molecule type" value="Genomic_DNA"/>
</dbReference>
<organism evidence="5 6">
    <name type="scientific">Linnemannia gamsii</name>
    <dbReference type="NCBI Taxonomy" id="64522"/>
    <lineage>
        <taxon>Eukaryota</taxon>
        <taxon>Fungi</taxon>
        <taxon>Fungi incertae sedis</taxon>
        <taxon>Mucoromycota</taxon>
        <taxon>Mortierellomycotina</taxon>
        <taxon>Mortierellomycetes</taxon>
        <taxon>Mortierellales</taxon>
        <taxon>Mortierellaceae</taxon>
        <taxon>Linnemannia</taxon>
    </lineage>
</organism>
<evidence type="ECO:0000256" key="4">
    <source>
        <dbReference type="SAM" id="MobiDB-lite"/>
    </source>
</evidence>
<dbReference type="PROSITE" id="PS00678">
    <property type="entry name" value="WD_REPEATS_1"/>
    <property type="match status" value="1"/>
</dbReference>
<gene>
    <name evidence="5" type="ORF">BGZ96_008375</name>
</gene>
<evidence type="ECO:0000256" key="3">
    <source>
        <dbReference type="PROSITE-ProRule" id="PRU00221"/>
    </source>
</evidence>
<reference evidence="5 6" key="1">
    <citation type="journal article" date="2020" name="Fungal Divers.">
        <title>Resolving the Mortierellaceae phylogeny through synthesis of multi-gene phylogenetics and phylogenomics.</title>
        <authorList>
            <person name="Vandepol N."/>
            <person name="Liber J."/>
            <person name="Desiro A."/>
            <person name="Na H."/>
            <person name="Kennedy M."/>
            <person name="Barry K."/>
            <person name="Grigoriev I.V."/>
            <person name="Miller A.N."/>
            <person name="O'Donnell K."/>
            <person name="Stajich J.E."/>
            <person name="Bonito G."/>
        </authorList>
    </citation>
    <scope>NUCLEOTIDE SEQUENCE [LARGE SCALE GENOMIC DNA]</scope>
    <source>
        <strain evidence="5 6">AD045</strain>
    </source>
</reference>
<accession>A0ABQ7JYD8</accession>
<evidence type="ECO:0000256" key="2">
    <source>
        <dbReference type="ARBA" id="ARBA00022737"/>
    </source>
</evidence>
<comment type="caution">
    <text evidence="5">The sequence shown here is derived from an EMBL/GenBank/DDBJ whole genome shotgun (WGS) entry which is preliminary data.</text>
</comment>
<dbReference type="Gene3D" id="2.130.10.10">
    <property type="entry name" value="YVTN repeat-like/Quinoprotein amine dehydrogenase"/>
    <property type="match status" value="1"/>
</dbReference>
<evidence type="ECO:0008006" key="7">
    <source>
        <dbReference type="Google" id="ProtNLM"/>
    </source>
</evidence>
<proteinExistence type="predicted"/>
<evidence type="ECO:0000313" key="5">
    <source>
        <dbReference type="EMBL" id="KAG0287722.1"/>
    </source>
</evidence>